<proteinExistence type="predicted"/>
<reference evidence="1" key="1">
    <citation type="journal article" date="2012" name="PLoS ONE">
        <title>Gene sets for utilization of primary and secondary nutrition supplies in the distal gut of endangered iberian lynx.</title>
        <authorList>
            <person name="Alcaide M."/>
            <person name="Messina E."/>
            <person name="Richter M."/>
            <person name="Bargiela R."/>
            <person name="Peplies J."/>
            <person name="Huws S.A."/>
            <person name="Newbold C.J."/>
            <person name="Golyshin P.N."/>
            <person name="Simon M.A."/>
            <person name="Lopez G."/>
            <person name="Yakimov M.M."/>
            <person name="Ferrer M."/>
        </authorList>
    </citation>
    <scope>NUCLEOTIDE SEQUENCE</scope>
</reference>
<sequence>MQAISSNSASIMANRQLNASQALSGNSTKNNIRDSTAAPLHITTGSRLNQTRIEELHNQYCITPTAIMATTHKSVVTKFAGAKKSINIMNPSF</sequence>
<dbReference type="AlphaFoldDB" id="J9FYW3"/>
<dbReference type="EMBL" id="AMCI01003657">
    <property type="protein sequence ID" value="EJW99773.1"/>
    <property type="molecule type" value="Genomic_DNA"/>
</dbReference>
<gene>
    <name evidence="1" type="ORF">EVA_12119</name>
</gene>
<accession>J9FYW3</accession>
<name>J9FYW3_9ZZZZ</name>
<organism evidence="1">
    <name type="scientific">gut metagenome</name>
    <dbReference type="NCBI Taxonomy" id="749906"/>
    <lineage>
        <taxon>unclassified sequences</taxon>
        <taxon>metagenomes</taxon>
        <taxon>organismal metagenomes</taxon>
    </lineage>
</organism>
<evidence type="ECO:0000313" key="1">
    <source>
        <dbReference type="EMBL" id="EJW99773.1"/>
    </source>
</evidence>
<protein>
    <submittedName>
        <fullName evidence="1">Uncharacterized protein</fullName>
    </submittedName>
</protein>
<comment type="caution">
    <text evidence="1">The sequence shown here is derived from an EMBL/GenBank/DDBJ whole genome shotgun (WGS) entry which is preliminary data.</text>
</comment>